<proteinExistence type="predicted"/>
<evidence type="ECO:0000313" key="1">
    <source>
        <dbReference type="EMBL" id="DAF42791.1"/>
    </source>
</evidence>
<accession>A0A8S5RW54</accession>
<sequence length="33" mass="3827">MKCLSIYSISNKFGSKLLSKKFLFLFSERAILL</sequence>
<name>A0A8S5RW54_9CAUD</name>
<dbReference type="EMBL" id="BK032497">
    <property type="protein sequence ID" value="DAF42791.1"/>
    <property type="molecule type" value="Genomic_DNA"/>
</dbReference>
<protein>
    <submittedName>
        <fullName evidence="1">Uncharacterized protein</fullName>
    </submittedName>
</protein>
<organism evidence="1">
    <name type="scientific">Siphoviridae sp. ctHip2</name>
    <dbReference type="NCBI Taxonomy" id="2827830"/>
    <lineage>
        <taxon>Viruses</taxon>
        <taxon>Duplodnaviria</taxon>
        <taxon>Heunggongvirae</taxon>
        <taxon>Uroviricota</taxon>
        <taxon>Caudoviricetes</taxon>
    </lineage>
</organism>
<reference evidence="1" key="1">
    <citation type="journal article" date="2021" name="Proc. Natl. Acad. Sci. U.S.A.">
        <title>A Catalog of Tens of Thousands of Viruses from Human Metagenomes Reveals Hidden Associations with Chronic Diseases.</title>
        <authorList>
            <person name="Tisza M.J."/>
            <person name="Buck C.B."/>
        </authorList>
    </citation>
    <scope>NUCLEOTIDE SEQUENCE</scope>
    <source>
        <strain evidence="1">CtHip2</strain>
    </source>
</reference>